<evidence type="ECO:0000256" key="2">
    <source>
        <dbReference type="ARBA" id="ARBA00022679"/>
    </source>
</evidence>
<keyword evidence="1 11" id="KW-0489">Methyltransferase</keyword>
<reference evidence="11 12" key="1">
    <citation type="journal article" date="2018" name="Gigascience">
        <title>Genomes of trombidid mites reveal novel predicted allergens and laterally-transferred genes associated with secondary metabolism.</title>
        <authorList>
            <person name="Dong X."/>
            <person name="Chaisiri K."/>
            <person name="Xia D."/>
            <person name="Armstrong S.D."/>
            <person name="Fang Y."/>
            <person name="Donnelly M.J."/>
            <person name="Kadowaki T."/>
            <person name="McGarry J.W."/>
            <person name="Darby A.C."/>
            <person name="Makepeace B.L."/>
        </authorList>
    </citation>
    <scope>NUCLEOTIDE SEQUENCE [LARGE SCALE GENOMIC DNA]</scope>
    <source>
        <strain evidence="11">UoL-UT</strain>
    </source>
</reference>
<dbReference type="GO" id="GO:0017096">
    <property type="term" value="F:acetylserotonin O-methyltransferase activity"/>
    <property type="evidence" value="ECO:0007669"/>
    <property type="project" value="UniProtKB-EC"/>
</dbReference>
<comment type="caution">
    <text evidence="11">The sequence shown here is derived from an EMBL/GenBank/DDBJ whole genome shotgun (WGS) entry which is preliminary data.</text>
</comment>
<dbReference type="Gene3D" id="3.40.50.150">
    <property type="entry name" value="Vaccinia Virus protein VP39"/>
    <property type="match status" value="1"/>
</dbReference>
<evidence type="ECO:0000256" key="8">
    <source>
        <dbReference type="PIRSR" id="PIRSR005739-1"/>
    </source>
</evidence>
<dbReference type="Pfam" id="PF00891">
    <property type="entry name" value="Methyltransf_2"/>
    <property type="match status" value="1"/>
</dbReference>
<keyword evidence="12" id="KW-1185">Reference proteome</keyword>
<dbReference type="Gene3D" id="1.10.10.10">
    <property type="entry name" value="Winged helix-like DNA-binding domain superfamily/Winged helix DNA-binding domain"/>
    <property type="match status" value="1"/>
</dbReference>
<evidence type="ECO:0000313" key="12">
    <source>
        <dbReference type="Proteomes" id="UP000288716"/>
    </source>
</evidence>
<evidence type="ECO:0000259" key="10">
    <source>
        <dbReference type="Pfam" id="PF08100"/>
    </source>
</evidence>
<evidence type="ECO:0000313" key="11">
    <source>
        <dbReference type="EMBL" id="RWS20440.1"/>
    </source>
</evidence>
<accession>A0A443RYR8</accession>
<dbReference type="InterPro" id="IPR016461">
    <property type="entry name" value="COMT-like"/>
</dbReference>
<comment type="function">
    <text evidence="4">Catalyzes the transfer of a methyl group onto N-acetylserotonin, producing melatonin (N-acetyl-5-methoxytryptamine).</text>
</comment>
<evidence type="ECO:0000256" key="7">
    <source>
        <dbReference type="ARBA" id="ARBA00043054"/>
    </source>
</evidence>
<dbReference type="PANTHER" id="PTHR43712:SF2">
    <property type="entry name" value="O-METHYLTRANSFERASE CICE"/>
    <property type="match status" value="1"/>
</dbReference>
<dbReference type="SUPFAM" id="SSF53335">
    <property type="entry name" value="S-adenosyl-L-methionine-dependent methyltransferases"/>
    <property type="match status" value="1"/>
</dbReference>
<protein>
    <recommendedName>
        <fullName evidence="6">Acetylserotonin O-methyltransferase</fullName>
        <ecNumber evidence="5">2.1.1.4</ecNumber>
    </recommendedName>
    <alternativeName>
        <fullName evidence="7">Hydroxyindole O-methyltransferase</fullName>
    </alternativeName>
</protein>
<dbReference type="InterPro" id="IPR001077">
    <property type="entry name" value="COMT_C"/>
</dbReference>
<name>A0A443RYR8_9ACAR</name>
<dbReference type="AlphaFoldDB" id="A0A443RYR8"/>
<feature type="active site" description="Proton acceptor" evidence="8">
    <location>
        <position position="244"/>
    </location>
</feature>
<dbReference type="EC" id="2.1.1.4" evidence="5"/>
<dbReference type="GO" id="GO:0046983">
    <property type="term" value="F:protein dimerization activity"/>
    <property type="evidence" value="ECO:0007669"/>
    <property type="project" value="InterPro"/>
</dbReference>
<proteinExistence type="predicted"/>
<dbReference type="SUPFAM" id="SSF46785">
    <property type="entry name" value="Winged helix' DNA-binding domain"/>
    <property type="match status" value="1"/>
</dbReference>
<feature type="domain" description="O-methyltransferase dimerisation" evidence="10">
    <location>
        <begin position="10"/>
        <end position="84"/>
    </location>
</feature>
<dbReference type="InterPro" id="IPR036390">
    <property type="entry name" value="WH_DNA-bd_sf"/>
</dbReference>
<evidence type="ECO:0000256" key="1">
    <source>
        <dbReference type="ARBA" id="ARBA00022603"/>
    </source>
</evidence>
<dbReference type="PIRSF" id="PIRSF005739">
    <property type="entry name" value="O-mtase"/>
    <property type="match status" value="1"/>
</dbReference>
<keyword evidence="2 11" id="KW-0808">Transferase</keyword>
<evidence type="ECO:0000256" key="4">
    <source>
        <dbReference type="ARBA" id="ARBA00037645"/>
    </source>
</evidence>
<dbReference type="InterPro" id="IPR036388">
    <property type="entry name" value="WH-like_DNA-bd_sf"/>
</dbReference>
<evidence type="ECO:0000256" key="3">
    <source>
        <dbReference type="ARBA" id="ARBA00022691"/>
    </source>
</evidence>
<dbReference type="VEuPathDB" id="VectorBase:LDEU011600"/>
<dbReference type="OrthoDB" id="1606438at2759"/>
<dbReference type="EMBL" id="NCKV01017529">
    <property type="protein sequence ID" value="RWS20440.1"/>
    <property type="molecule type" value="Genomic_DNA"/>
</dbReference>
<dbReference type="GO" id="GO:0032259">
    <property type="term" value="P:methylation"/>
    <property type="evidence" value="ECO:0007669"/>
    <property type="project" value="UniProtKB-KW"/>
</dbReference>
<dbReference type="PANTHER" id="PTHR43712">
    <property type="entry name" value="PUTATIVE (AFU_ORTHOLOGUE AFUA_4G14580)-RELATED"/>
    <property type="match status" value="1"/>
</dbReference>
<organism evidence="11 12">
    <name type="scientific">Leptotrombidium deliense</name>
    <dbReference type="NCBI Taxonomy" id="299467"/>
    <lineage>
        <taxon>Eukaryota</taxon>
        <taxon>Metazoa</taxon>
        <taxon>Ecdysozoa</taxon>
        <taxon>Arthropoda</taxon>
        <taxon>Chelicerata</taxon>
        <taxon>Arachnida</taxon>
        <taxon>Acari</taxon>
        <taxon>Acariformes</taxon>
        <taxon>Trombidiformes</taxon>
        <taxon>Prostigmata</taxon>
        <taxon>Anystina</taxon>
        <taxon>Parasitengona</taxon>
        <taxon>Trombiculoidea</taxon>
        <taxon>Trombiculidae</taxon>
        <taxon>Leptotrombidium</taxon>
    </lineage>
</organism>
<dbReference type="PROSITE" id="PS51683">
    <property type="entry name" value="SAM_OMT_II"/>
    <property type="match status" value="1"/>
</dbReference>
<dbReference type="Gene3D" id="1.10.287.1350">
    <property type="match status" value="1"/>
</dbReference>
<dbReference type="Proteomes" id="UP000288716">
    <property type="component" value="Unassembled WGS sequence"/>
</dbReference>
<dbReference type="InterPro" id="IPR029063">
    <property type="entry name" value="SAM-dependent_MTases_sf"/>
</dbReference>
<evidence type="ECO:0000256" key="5">
    <source>
        <dbReference type="ARBA" id="ARBA00039116"/>
    </source>
</evidence>
<feature type="domain" description="O-methyltransferase C-terminal" evidence="9">
    <location>
        <begin position="115"/>
        <end position="312"/>
    </location>
</feature>
<evidence type="ECO:0000256" key="6">
    <source>
        <dbReference type="ARBA" id="ARBA00040730"/>
    </source>
</evidence>
<keyword evidence="3" id="KW-0949">S-adenosyl-L-methionine</keyword>
<evidence type="ECO:0000259" key="9">
    <source>
        <dbReference type="Pfam" id="PF00891"/>
    </source>
</evidence>
<dbReference type="Pfam" id="PF08100">
    <property type="entry name" value="Dimerisation"/>
    <property type="match status" value="1"/>
</dbReference>
<gene>
    <name evidence="11" type="ORF">B4U80_12074</name>
</gene>
<dbReference type="InterPro" id="IPR012967">
    <property type="entry name" value="COMT_dimerisation"/>
</dbReference>
<sequence length="335" mass="38382">MNEEVKEMLDIIFSAHRTYVLMCADKLDIIEHLYEIPMDSQQLALVTNTKPDLLRRFLRVLCSLKILEENTNGQFTVTKLGTTLKSGTPNCLKNYFNLVNGFHPEPMMLLDHTLRTGEIAFDKIYKMPFFEYIRLDNEHSKTFDDAIKEQDRAFKSDTFVSNYDYSGFNHIVDVGGGNGSFVLSILNKTPNARGTVFDVEGCMQLAKREIKRSGLESRCTAVAGNFFDSVPANGDCYILQNILHDWEDSKALKILANIRKIMKCDTKIIIIEDMVRDNGEYGMSGMFDMILMTYFGAKTRTKKEMEELCTKAMLKMHECLEFKDVGFIMMVFTLV</sequence>